<keyword evidence="5" id="KW-0732">Signal</keyword>
<keyword evidence="2" id="KW-0645">Protease</keyword>
<reference evidence="7 8" key="1">
    <citation type="submission" date="2024-03" db="EMBL/GenBank/DDBJ databases">
        <title>Community enrichment and isolation of bacterial strains for fucoidan degradation.</title>
        <authorList>
            <person name="Sichert A."/>
        </authorList>
    </citation>
    <scope>NUCLEOTIDE SEQUENCE [LARGE SCALE GENOMIC DNA]</scope>
    <source>
        <strain evidence="7 8">AS12</strain>
    </source>
</reference>
<dbReference type="PIRSF" id="PIRSF019015">
    <property type="entry name" value="P60_peptidase_YkfC"/>
    <property type="match status" value="1"/>
</dbReference>
<dbReference type="RefSeq" id="WP_342881625.1">
    <property type="nucleotide sequence ID" value="NZ_JBBMQS010000005.1"/>
</dbReference>
<dbReference type="Proteomes" id="UP001461163">
    <property type="component" value="Unassembled WGS sequence"/>
</dbReference>
<sequence>MKRILSIGLLLLGALSATALPASALQHPTKDLQKNWGTDVMNVTQAQLHPDHWLQNLKNPEQLVMTQEQINAHNQGLIVHNRFVSDPLSIPNSLTDKQLTAKIHSISKVPKSARYFVDGRQLSPQDYKVYQDNMAFAPAPNGHKVEFGLMVKRAALRTFPTDERVLNSGMDADLDRFQESALFPGDAVAILTYSKDKQWALVQGFNYLAWTRVENFALGSKQQLAEFKDEGNFVVITGAKVFTQYVPDMPAVSEQQLDMSVRLPLVSENDVPTALYGQNPYANYVVWLPTRTPQGKLSLQKALIGRSQDVHLGYMTYTKANVIRQAFKFLGERYGWGHDYNGRDCTGFVGEIYRSFGILMPRNSGDQGGTDFGIDSRFSKQSPMADKLAAIESLEVGDLLYIPGHVMLYLGDEKGQPFVIHDVKGLAYFDENKKLYKGTLNGVSVTPLLPLRLSEKNSYVDRLYNIKRIR</sequence>
<dbReference type="InterPro" id="IPR039439">
    <property type="entry name" value="SH3b1_dom"/>
</dbReference>
<comment type="similarity">
    <text evidence="1">Belongs to the peptidase C40 family.</text>
</comment>
<name>A0ABU9SV65_9ALTE</name>
<dbReference type="InterPro" id="IPR038765">
    <property type="entry name" value="Papain-like_cys_pep_sf"/>
</dbReference>
<dbReference type="PROSITE" id="PS51935">
    <property type="entry name" value="NLPC_P60"/>
    <property type="match status" value="1"/>
</dbReference>
<dbReference type="Pfam" id="PF00877">
    <property type="entry name" value="NLPC_P60"/>
    <property type="match status" value="1"/>
</dbReference>
<dbReference type="Gene3D" id="3.90.1720.10">
    <property type="entry name" value="endopeptidase domain like (from Nostoc punctiforme)"/>
    <property type="match status" value="1"/>
</dbReference>
<evidence type="ECO:0000256" key="3">
    <source>
        <dbReference type="ARBA" id="ARBA00022801"/>
    </source>
</evidence>
<evidence type="ECO:0000256" key="2">
    <source>
        <dbReference type="ARBA" id="ARBA00022670"/>
    </source>
</evidence>
<evidence type="ECO:0000256" key="5">
    <source>
        <dbReference type="SAM" id="SignalP"/>
    </source>
</evidence>
<protein>
    <submittedName>
        <fullName evidence="7">SH3 domain-containing protein</fullName>
    </submittedName>
</protein>
<dbReference type="InterPro" id="IPR000064">
    <property type="entry name" value="NLP_P60_dom"/>
</dbReference>
<keyword evidence="3" id="KW-0378">Hydrolase</keyword>
<dbReference type="Pfam" id="PF12913">
    <property type="entry name" value="SH3_6"/>
    <property type="match status" value="1"/>
</dbReference>
<dbReference type="EMBL" id="JBBMQS010000005">
    <property type="protein sequence ID" value="MEM5497730.1"/>
    <property type="molecule type" value="Genomic_DNA"/>
</dbReference>
<evidence type="ECO:0000259" key="6">
    <source>
        <dbReference type="PROSITE" id="PS51935"/>
    </source>
</evidence>
<keyword evidence="8" id="KW-1185">Reference proteome</keyword>
<proteinExistence type="inferred from homology"/>
<evidence type="ECO:0000256" key="4">
    <source>
        <dbReference type="ARBA" id="ARBA00022807"/>
    </source>
</evidence>
<comment type="caution">
    <text evidence="7">The sequence shown here is derived from an EMBL/GenBank/DDBJ whole genome shotgun (WGS) entry which is preliminary data.</text>
</comment>
<gene>
    <name evidence="7" type="ORF">WNY77_10030</name>
</gene>
<feature type="signal peptide" evidence="5">
    <location>
        <begin position="1"/>
        <end position="24"/>
    </location>
</feature>
<dbReference type="InterPro" id="IPR027017">
    <property type="entry name" value="P60_peptidase_YkfC"/>
</dbReference>
<dbReference type="SUPFAM" id="SSF54001">
    <property type="entry name" value="Cysteine proteinases"/>
    <property type="match status" value="1"/>
</dbReference>
<feature type="domain" description="NlpC/P60" evidence="6">
    <location>
        <begin position="316"/>
        <end position="447"/>
    </location>
</feature>
<evidence type="ECO:0000313" key="7">
    <source>
        <dbReference type="EMBL" id="MEM5497730.1"/>
    </source>
</evidence>
<keyword evidence="4" id="KW-0788">Thiol protease</keyword>
<evidence type="ECO:0000256" key="1">
    <source>
        <dbReference type="ARBA" id="ARBA00007074"/>
    </source>
</evidence>
<accession>A0ABU9SV65</accession>
<evidence type="ECO:0000313" key="8">
    <source>
        <dbReference type="Proteomes" id="UP001461163"/>
    </source>
</evidence>
<feature type="chain" id="PRO_5047221581" evidence="5">
    <location>
        <begin position="25"/>
        <end position="470"/>
    </location>
</feature>
<organism evidence="7 8">
    <name type="scientific">Paraglaciecola mesophila</name>
    <dbReference type="NCBI Taxonomy" id="197222"/>
    <lineage>
        <taxon>Bacteria</taxon>
        <taxon>Pseudomonadati</taxon>
        <taxon>Pseudomonadota</taxon>
        <taxon>Gammaproteobacteria</taxon>
        <taxon>Alteromonadales</taxon>
        <taxon>Alteromonadaceae</taxon>
        <taxon>Paraglaciecola</taxon>
    </lineage>
</organism>